<dbReference type="SMART" id="SM01394">
    <property type="entry name" value="S_100"/>
    <property type="match status" value="1"/>
</dbReference>
<dbReference type="AlphaFoldDB" id="A0A6J0V7A6"/>
<dbReference type="InParanoid" id="A0A6J0V7A6"/>
<evidence type="ECO:0000256" key="3">
    <source>
        <dbReference type="ARBA" id="ARBA00022837"/>
    </source>
</evidence>
<evidence type="ECO:0000313" key="6">
    <source>
        <dbReference type="RefSeq" id="XP_020666469.2"/>
    </source>
</evidence>
<dbReference type="GO" id="GO:0070062">
    <property type="term" value="C:extracellular exosome"/>
    <property type="evidence" value="ECO:0007669"/>
    <property type="project" value="TreeGrafter"/>
</dbReference>
<dbReference type="GeneID" id="110088484"/>
<name>A0A6J0V7A6_9SAUR</name>
<dbReference type="CDD" id="cd00213">
    <property type="entry name" value="S-100"/>
    <property type="match status" value="1"/>
</dbReference>
<proteinExistence type="predicted"/>
<protein>
    <submittedName>
        <fullName evidence="6">Protein S100-A7</fullName>
    </submittedName>
</protein>
<dbReference type="PROSITE" id="PS50222">
    <property type="entry name" value="EF_HAND_2"/>
    <property type="match status" value="1"/>
</dbReference>
<evidence type="ECO:0000259" key="4">
    <source>
        <dbReference type="PROSITE" id="PS50222"/>
    </source>
</evidence>
<evidence type="ECO:0000256" key="1">
    <source>
        <dbReference type="ARBA" id="ARBA00022723"/>
    </source>
</evidence>
<evidence type="ECO:0000256" key="2">
    <source>
        <dbReference type="ARBA" id="ARBA00022737"/>
    </source>
</evidence>
<feature type="domain" description="EF-hand" evidence="4">
    <location>
        <begin position="70"/>
        <end position="105"/>
    </location>
</feature>
<keyword evidence="2" id="KW-0677">Repeat</keyword>
<evidence type="ECO:0000313" key="5">
    <source>
        <dbReference type="Proteomes" id="UP001652642"/>
    </source>
</evidence>
<dbReference type="Gene3D" id="1.10.238.10">
    <property type="entry name" value="EF-hand"/>
    <property type="match status" value="1"/>
</dbReference>
<dbReference type="InterPro" id="IPR011992">
    <property type="entry name" value="EF-hand-dom_pair"/>
</dbReference>
<dbReference type="OrthoDB" id="26525at2759"/>
<dbReference type="SUPFAM" id="SSF47473">
    <property type="entry name" value="EF-hand"/>
    <property type="match status" value="1"/>
</dbReference>
<gene>
    <name evidence="6" type="primary">S100A7</name>
</gene>
<dbReference type="PROSITE" id="PS00018">
    <property type="entry name" value="EF_HAND_1"/>
    <property type="match status" value="1"/>
</dbReference>
<sequence length="121" mass="13614">MAATKPAPKSSCAEGDCLPVCTLEKAMQIMVDIYHQYAPREGKDDLLSLKDLTELLKCQAPNFLSACNRNRPGYIPQLFKQADVDNNKNLTFEEYMRVFAHLADDAHRISHGEDRCGPDKD</sequence>
<dbReference type="InterPro" id="IPR018247">
    <property type="entry name" value="EF_Hand_1_Ca_BS"/>
</dbReference>
<dbReference type="InterPro" id="IPR002048">
    <property type="entry name" value="EF_hand_dom"/>
</dbReference>
<dbReference type="InterPro" id="IPR013787">
    <property type="entry name" value="S100_Ca-bd_sub"/>
</dbReference>
<keyword evidence="3" id="KW-0106">Calcium</keyword>
<dbReference type="RefSeq" id="XP_020666469.2">
    <property type="nucleotide sequence ID" value="XM_020810810.2"/>
</dbReference>
<dbReference type="PANTHER" id="PTHR11639">
    <property type="entry name" value="S100 CALCIUM-BINDING PROTEIN"/>
    <property type="match status" value="1"/>
</dbReference>
<dbReference type="GO" id="GO:0005737">
    <property type="term" value="C:cytoplasm"/>
    <property type="evidence" value="ECO:0007669"/>
    <property type="project" value="TreeGrafter"/>
</dbReference>
<dbReference type="GO" id="GO:0048306">
    <property type="term" value="F:calcium-dependent protein binding"/>
    <property type="evidence" value="ECO:0007669"/>
    <property type="project" value="TreeGrafter"/>
</dbReference>
<accession>A0A6J0V7A6</accession>
<keyword evidence="5" id="KW-1185">Reference proteome</keyword>
<dbReference type="KEGG" id="pvt:110088484"/>
<reference evidence="6" key="1">
    <citation type="submission" date="2025-08" db="UniProtKB">
        <authorList>
            <consortium name="RefSeq"/>
        </authorList>
    </citation>
    <scope>IDENTIFICATION</scope>
</reference>
<dbReference type="Pfam" id="PF01023">
    <property type="entry name" value="S_100"/>
    <property type="match status" value="1"/>
</dbReference>
<dbReference type="PANTHER" id="PTHR11639:SF77">
    <property type="entry name" value="PROTEIN S100-A12"/>
    <property type="match status" value="1"/>
</dbReference>
<dbReference type="Proteomes" id="UP001652642">
    <property type="component" value="Chromosome 15"/>
</dbReference>
<dbReference type="GO" id="GO:0046914">
    <property type="term" value="F:transition metal ion binding"/>
    <property type="evidence" value="ECO:0007669"/>
    <property type="project" value="InterPro"/>
</dbReference>
<dbReference type="CTD" id="6278"/>
<dbReference type="GO" id="GO:0043542">
    <property type="term" value="P:endothelial cell migration"/>
    <property type="evidence" value="ECO:0007669"/>
    <property type="project" value="TreeGrafter"/>
</dbReference>
<dbReference type="GO" id="GO:0005509">
    <property type="term" value="F:calcium ion binding"/>
    <property type="evidence" value="ECO:0007669"/>
    <property type="project" value="InterPro"/>
</dbReference>
<keyword evidence="1" id="KW-0479">Metal-binding</keyword>
<dbReference type="InterPro" id="IPR034325">
    <property type="entry name" value="S-100_dom"/>
</dbReference>
<organism evidence="5 6">
    <name type="scientific">Pogona vitticeps</name>
    <name type="common">central bearded dragon</name>
    <dbReference type="NCBI Taxonomy" id="103695"/>
    <lineage>
        <taxon>Eukaryota</taxon>
        <taxon>Metazoa</taxon>
        <taxon>Chordata</taxon>
        <taxon>Craniata</taxon>
        <taxon>Vertebrata</taxon>
        <taxon>Euteleostomi</taxon>
        <taxon>Lepidosauria</taxon>
        <taxon>Squamata</taxon>
        <taxon>Bifurcata</taxon>
        <taxon>Unidentata</taxon>
        <taxon>Episquamata</taxon>
        <taxon>Toxicofera</taxon>
        <taxon>Iguania</taxon>
        <taxon>Acrodonta</taxon>
        <taxon>Agamidae</taxon>
        <taxon>Amphibolurinae</taxon>
        <taxon>Pogona</taxon>
    </lineage>
</organism>